<organism evidence="3 4">
    <name type="scientific">Oesophagostomum dentatum</name>
    <name type="common">Nodular worm</name>
    <dbReference type="NCBI Taxonomy" id="61180"/>
    <lineage>
        <taxon>Eukaryota</taxon>
        <taxon>Metazoa</taxon>
        <taxon>Ecdysozoa</taxon>
        <taxon>Nematoda</taxon>
        <taxon>Chromadorea</taxon>
        <taxon>Rhabditida</taxon>
        <taxon>Rhabditina</taxon>
        <taxon>Rhabditomorpha</taxon>
        <taxon>Strongyloidea</taxon>
        <taxon>Strongylidae</taxon>
        <taxon>Oesophagostomum</taxon>
    </lineage>
</organism>
<dbReference type="GO" id="GO:0005783">
    <property type="term" value="C:endoplasmic reticulum"/>
    <property type="evidence" value="ECO:0007669"/>
    <property type="project" value="TreeGrafter"/>
</dbReference>
<dbReference type="SUPFAM" id="SSF52833">
    <property type="entry name" value="Thioredoxin-like"/>
    <property type="match status" value="1"/>
</dbReference>
<feature type="chain" id="PRO_5002062617" description="Thioredoxin domain-containing protein" evidence="2">
    <location>
        <begin position="17"/>
        <end position="162"/>
    </location>
</feature>
<name>A0A0B1THT6_OESDE</name>
<gene>
    <name evidence="3" type="ORF">OESDEN_02928</name>
</gene>
<dbReference type="Pfam" id="PF13899">
    <property type="entry name" value="Thioredoxin_7"/>
    <property type="match status" value="1"/>
</dbReference>
<dbReference type="PANTHER" id="PTHR15337">
    <property type="entry name" value="ANTERIOR GRADIENT PROTEIN-RELATED"/>
    <property type="match status" value="1"/>
</dbReference>
<proteinExistence type="predicted"/>
<sequence length="162" mass="19015">MRLLLLLFALTYFAYAQTRRRDNPLAKGFPTEIDWVDWSRAIRVAKSRNKPVFFLIHKSWCGACKNLKKEFETDPETPELIELSKKFVMVNVEDDDEPSEKEYRPDGAYIPRIIFLDTNGKHLQTNNAKLFRNHKFFYPLIPQIIDGMKRALDEFETVVGES</sequence>
<keyword evidence="4" id="KW-1185">Reference proteome</keyword>
<evidence type="ECO:0000256" key="2">
    <source>
        <dbReference type="SAM" id="SignalP"/>
    </source>
</evidence>
<dbReference type="InterPro" id="IPR036249">
    <property type="entry name" value="Thioredoxin-like_sf"/>
</dbReference>
<dbReference type="InterPro" id="IPR051099">
    <property type="entry name" value="AGR/TXD"/>
</dbReference>
<keyword evidence="1 2" id="KW-0732">Signal</keyword>
<evidence type="ECO:0000313" key="3">
    <source>
        <dbReference type="EMBL" id="KHJ97098.1"/>
    </source>
</evidence>
<dbReference type="PANTHER" id="PTHR15337:SF11">
    <property type="entry name" value="THIOREDOXIN DOMAIN-CONTAINING PROTEIN"/>
    <property type="match status" value="1"/>
</dbReference>
<dbReference type="Proteomes" id="UP000053660">
    <property type="component" value="Unassembled WGS sequence"/>
</dbReference>
<accession>A0A0B1THT6</accession>
<evidence type="ECO:0008006" key="5">
    <source>
        <dbReference type="Google" id="ProtNLM"/>
    </source>
</evidence>
<dbReference type="Gene3D" id="3.40.30.10">
    <property type="entry name" value="Glutaredoxin"/>
    <property type="match status" value="1"/>
</dbReference>
<dbReference type="AlphaFoldDB" id="A0A0B1THT6"/>
<reference evidence="3 4" key="1">
    <citation type="submission" date="2014-03" db="EMBL/GenBank/DDBJ databases">
        <title>Draft genome of the hookworm Oesophagostomum dentatum.</title>
        <authorList>
            <person name="Mitreva M."/>
        </authorList>
    </citation>
    <scope>NUCLEOTIDE SEQUENCE [LARGE SCALE GENOMIC DNA]</scope>
    <source>
        <strain evidence="3 4">OD-Hann</strain>
    </source>
</reference>
<evidence type="ECO:0000313" key="4">
    <source>
        <dbReference type="Proteomes" id="UP000053660"/>
    </source>
</evidence>
<feature type="signal peptide" evidence="2">
    <location>
        <begin position="1"/>
        <end position="16"/>
    </location>
</feature>
<protein>
    <recommendedName>
        <fullName evidence="5">Thioredoxin domain-containing protein</fullName>
    </recommendedName>
</protein>
<dbReference type="EMBL" id="KN549521">
    <property type="protein sequence ID" value="KHJ97098.1"/>
    <property type="molecule type" value="Genomic_DNA"/>
</dbReference>
<evidence type="ECO:0000256" key="1">
    <source>
        <dbReference type="ARBA" id="ARBA00022729"/>
    </source>
</evidence>
<dbReference type="OrthoDB" id="262308at2759"/>